<feature type="compositionally biased region" description="Low complexity" evidence="1">
    <location>
        <begin position="541"/>
        <end position="555"/>
    </location>
</feature>
<organism evidence="2">
    <name type="scientific">uncultured Caudovirales phage</name>
    <dbReference type="NCBI Taxonomy" id="2100421"/>
    <lineage>
        <taxon>Viruses</taxon>
        <taxon>Duplodnaviria</taxon>
        <taxon>Heunggongvirae</taxon>
        <taxon>Uroviricota</taxon>
        <taxon>Caudoviricetes</taxon>
        <taxon>Peduoviridae</taxon>
        <taxon>Maltschvirus</taxon>
        <taxon>Maltschvirus maltsch</taxon>
    </lineage>
</organism>
<sequence>MIEGDQRDLLVNFNKCFDAAKAPHGARVRKYAKCDDAYNAVLRPRDDDWQSDLHPPYVMQIIELLASNMIDENQRAKVMSAQPANEESASLHEHLLNQQREADRYAEKLVPFVLQALIRGFTVGKVTWREEWRKVKQRDFQPSPFGSQMIGKVMETRVPYRQQPGFVVIDAKQFLWDPTAHSIDDAADCFHVTYETKKSLSASGVYENVDQITDGASTEFEGTNTNKRKGRVEVIEWWHRDGEEIYLTTVANRGTILRNECSPFWHGEFPFVTASPMPSLFELGGHSVVEMIADIQAALWEMQNHRIDNTRFMSNAAVFVDPSAEQQDFRLMPGGILRARPDQIQAWQPATSIIGPTVQAEELLKGDLQNLSGAVAYLSGASNSQMDQSTATGISIIQNMATKRIMRMKQQILFALKRVGEQQIALNQQLLPPNVAIRIDRGAAAVEWKAANPAMLQGKYEYVVEDAAESLIRQEKRAEALAKANFLTANYMLMQQAGVTLDLKKVVEDVTEAFSEEPSKYFKEEPPQIPAPQLVGGGGAAAAPTPEANAEAGAAVPPPNGA</sequence>
<proteinExistence type="predicted"/>
<protein>
    <recommendedName>
        <fullName evidence="3">Portal protein</fullName>
    </recommendedName>
</protein>
<dbReference type="EMBL" id="LR796871">
    <property type="protein sequence ID" value="CAB4171953.1"/>
    <property type="molecule type" value="Genomic_DNA"/>
</dbReference>
<evidence type="ECO:0008006" key="3">
    <source>
        <dbReference type="Google" id="ProtNLM"/>
    </source>
</evidence>
<gene>
    <name evidence="2" type="ORF">UFOVP929_33</name>
</gene>
<feature type="compositionally biased region" description="Basic and acidic residues" evidence="1">
    <location>
        <begin position="517"/>
        <end position="526"/>
    </location>
</feature>
<evidence type="ECO:0000256" key="1">
    <source>
        <dbReference type="SAM" id="MobiDB-lite"/>
    </source>
</evidence>
<name>A0A6J5PK94_9CAUD</name>
<dbReference type="InterPro" id="IPR056909">
    <property type="entry name" value="SU10_portal"/>
</dbReference>
<reference evidence="2" key="1">
    <citation type="submission" date="2020-05" db="EMBL/GenBank/DDBJ databases">
        <authorList>
            <person name="Chiriac C."/>
            <person name="Salcher M."/>
            <person name="Ghai R."/>
            <person name="Kavagutti S V."/>
        </authorList>
    </citation>
    <scope>NUCLEOTIDE SEQUENCE</scope>
</reference>
<evidence type="ECO:0000313" key="2">
    <source>
        <dbReference type="EMBL" id="CAB4171953.1"/>
    </source>
</evidence>
<feature type="region of interest" description="Disordered" evidence="1">
    <location>
        <begin position="516"/>
        <end position="562"/>
    </location>
</feature>
<accession>A0A6J5PK94</accession>
<dbReference type="Pfam" id="PF23899">
    <property type="entry name" value="SU10_portal"/>
    <property type="match status" value="1"/>
</dbReference>